<comment type="subcellular location">
    <subcellularLocation>
        <location evidence="2 12">Membrane</location>
        <topology evidence="2 12">Multi-pass membrane protein</topology>
    </subcellularLocation>
</comment>
<dbReference type="InterPro" id="IPR036250">
    <property type="entry name" value="AcylCo_DH-like_C"/>
</dbReference>
<feature type="transmembrane region" description="Helical" evidence="12">
    <location>
        <begin position="961"/>
        <end position="980"/>
    </location>
</feature>
<feature type="domain" description="Acetyl-CoA dehydrogenase-like C-terminal" evidence="17">
    <location>
        <begin position="520"/>
        <end position="633"/>
    </location>
</feature>
<keyword evidence="11 12" id="KW-0472">Membrane</keyword>
<evidence type="ECO:0000256" key="13">
    <source>
        <dbReference type="SAM" id="MobiDB-lite"/>
    </source>
</evidence>
<dbReference type="AlphaFoldDB" id="A0A8J2S4J6"/>
<dbReference type="InterPro" id="IPR004667">
    <property type="entry name" value="ADP_ATP_car_bac_type"/>
</dbReference>
<dbReference type="InterPro" id="IPR006091">
    <property type="entry name" value="Acyl-CoA_Oxase/DH_mid-dom"/>
</dbReference>
<dbReference type="Gene3D" id="1.20.1250.20">
    <property type="entry name" value="MFS general substrate transporter like domains"/>
    <property type="match status" value="1"/>
</dbReference>
<dbReference type="Gene3D" id="1.10.540.10">
    <property type="entry name" value="Acyl-CoA dehydrogenase/oxidase, N-terminal domain"/>
    <property type="match status" value="1"/>
</dbReference>
<keyword evidence="10 12" id="KW-1133">Transmembrane helix</keyword>
<dbReference type="InterPro" id="IPR009075">
    <property type="entry name" value="AcylCo_DH/oxidase_C"/>
</dbReference>
<keyword evidence="6 12" id="KW-0812">Transmembrane</keyword>
<dbReference type="Pfam" id="PF02771">
    <property type="entry name" value="Acyl-CoA_dh_N"/>
    <property type="match status" value="1"/>
</dbReference>
<dbReference type="GO" id="GO:0005471">
    <property type="term" value="F:ATP:ADP antiporter activity"/>
    <property type="evidence" value="ECO:0007669"/>
    <property type="project" value="InterPro"/>
</dbReference>
<name>A0A8J2S4J6_9STRA</name>
<dbReference type="GO" id="GO:0003995">
    <property type="term" value="F:acyl-CoA dehydrogenase activity"/>
    <property type="evidence" value="ECO:0007669"/>
    <property type="project" value="InterPro"/>
</dbReference>
<feature type="transmembrane region" description="Helical" evidence="12">
    <location>
        <begin position="691"/>
        <end position="711"/>
    </location>
</feature>
<dbReference type="PANTHER" id="PTHR42803">
    <property type="entry name" value="ACYL-COA DEHYDROGENASE"/>
    <property type="match status" value="1"/>
</dbReference>
<accession>A0A8J2S4J6</accession>
<dbReference type="GO" id="GO:0016020">
    <property type="term" value="C:membrane"/>
    <property type="evidence" value="ECO:0007669"/>
    <property type="project" value="UniProtKB-SubCell"/>
</dbReference>
<dbReference type="InterPro" id="IPR036259">
    <property type="entry name" value="MFS_trans_sf"/>
</dbReference>
<evidence type="ECO:0000256" key="2">
    <source>
        <dbReference type="ARBA" id="ARBA00004141"/>
    </source>
</evidence>
<keyword evidence="19" id="KW-1185">Reference proteome</keyword>
<dbReference type="SUPFAM" id="SSF47203">
    <property type="entry name" value="Acyl-CoA dehydrogenase C-terminal domain-like"/>
    <property type="match status" value="1"/>
</dbReference>
<dbReference type="Pfam" id="PF00441">
    <property type="entry name" value="Acyl-CoA_dh_1"/>
    <property type="match status" value="1"/>
</dbReference>
<dbReference type="PROSITE" id="PS00073">
    <property type="entry name" value="ACYL_COA_DH_2"/>
    <property type="match status" value="1"/>
</dbReference>
<evidence type="ECO:0000256" key="4">
    <source>
        <dbReference type="ARBA" id="ARBA00022448"/>
    </source>
</evidence>
<protein>
    <recommendedName>
        <fullName evidence="12">ADP,ATP carrier protein</fullName>
    </recommendedName>
</protein>
<proteinExistence type="inferred from homology"/>
<dbReference type="InterPro" id="IPR025878">
    <property type="entry name" value="Acyl-CoA_dh-like_C_dom"/>
</dbReference>
<dbReference type="Proteomes" id="UP000789595">
    <property type="component" value="Unassembled WGS sequence"/>
</dbReference>
<evidence type="ECO:0000256" key="10">
    <source>
        <dbReference type="ARBA" id="ARBA00022989"/>
    </source>
</evidence>
<sequence length="1137" mass="123397">MRGIRTIALARTPRRLTALSPSASAMRGAASAARIALARAPTRPAALSSSRRAASSDADRHRSTIFDRRNVEFLLWEQPAFAAQAGDRETLSAMLDAAEDLVESHASADAVADAHEPTWDPETNIVSIPAETRAFLDAQREGGFTLLGADIEDGGLGLSLTASTAVNSIISCGFTSGLGGFYALTHCAANLIKAHGTTEQKDTYVRPLVEGRFGGTMALSEAQSGSSLSNLKAKARHVSGDEYRLSGSKMWTSGFDHDCFENIVHLVLAKIDGDDTPPGNRGISLFIVPKVLPDGSPNDVALNGLNHKMGQRALPNSYWSMEEGCVGYLVGDAKHAGLMQMFTMMNDMRVAVGLHAACCGVRGFQESLAYAKERIQGSALGSKTQVPIIEHADVRRQLLAQKALSEGALHLCFFAASLVDDSKTNEEAATLLEVLIPVVKAWPSEFALEANKWAIQVLGGYGYTRDYPVERLYRDNRLNMIHEGTNGIQALDLLGRKAVMKDGAATRALATAMMRDVHMNADILPDLAADLGEAVERYGATTALLGKELSQNPARALANAHEYLNMVGHTVVAWLWLREAAAAQKALPSATGADVPFYEGKIATARYFFRHELVKTKAQADLLASLETSALDLQELIKLLYGDIREKELPRILFLSSLLCCIIGGFWLLDSLKDTVLATTVGLRYQPKAKLISVVVTLFVVSGYTTLVRRIRHKPTLFYLIGGAYTLIFIVIGGLLAHETIGMRNTTPDPRRLVGWFSYFAVESYGSLMVALFWAFTNASVDADTAESSYGLVVAFAQLGAVGGSALATQARRLHISFLYVLGGCSCALVCGMVALFEYYFAEEPQTEARRVASAVDEDDDEEEEPPPPPVEKKAGLFDGLDLVLRHSYVFNLLMISTLYEIVLTVLDFEMKIVGRARYGADGRGAEEFARLMGQFGILVNSVSFLFSLVLFSYVVRSLGVRSTLLVFPVLCLVATLLAYGFPSLWTLFIATALLKALTYSLNEPALEMLYLPTSNDIKFKAKAWIDVVGARTAKALGSAINDAVQGNPGLRTSLPQYGNVPTFVVSLALFGVALNMGRRYDTIKESGTIVGEEDATPSGGYELVSTAPRNEGPWRRNLERLDSLDVDDDEELEDPR</sequence>
<feature type="transmembrane region" description="Helical" evidence="12">
    <location>
        <begin position="717"/>
        <end position="736"/>
    </location>
</feature>
<evidence type="ECO:0000256" key="11">
    <source>
        <dbReference type="ARBA" id="ARBA00023136"/>
    </source>
</evidence>
<gene>
    <name evidence="18" type="ORF">PECAL_1P05360</name>
</gene>
<dbReference type="InterPro" id="IPR006089">
    <property type="entry name" value="Acyl-CoA_DH_CS"/>
</dbReference>
<feature type="region of interest" description="Disordered" evidence="13">
    <location>
        <begin position="1093"/>
        <end position="1137"/>
    </location>
</feature>
<dbReference type="InterPro" id="IPR009100">
    <property type="entry name" value="AcylCoA_DH/oxidase_NM_dom_sf"/>
</dbReference>
<feature type="transmembrane region" description="Helical" evidence="12">
    <location>
        <begin position="788"/>
        <end position="807"/>
    </location>
</feature>
<evidence type="ECO:0000256" key="8">
    <source>
        <dbReference type="ARBA" id="ARBA00022827"/>
    </source>
</evidence>
<dbReference type="GO" id="GO:0050660">
    <property type="term" value="F:flavin adenine dinucleotide binding"/>
    <property type="evidence" value="ECO:0007669"/>
    <property type="project" value="InterPro"/>
</dbReference>
<reference evidence="18" key="1">
    <citation type="submission" date="2021-11" db="EMBL/GenBank/DDBJ databases">
        <authorList>
            <consortium name="Genoscope - CEA"/>
            <person name="William W."/>
        </authorList>
    </citation>
    <scope>NUCLEOTIDE SEQUENCE</scope>
</reference>
<dbReference type="Pfam" id="PF03219">
    <property type="entry name" value="TLC"/>
    <property type="match status" value="1"/>
</dbReference>
<dbReference type="Gene3D" id="1.20.140.10">
    <property type="entry name" value="Butyryl-CoA Dehydrogenase, subunit A, domain 3"/>
    <property type="match status" value="1"/>
</dbReference>
<evidence type="ECO:0000259" key="16">
    <source>
        <dbReference type="Pfam" id="PF02771"/>
    </source>
</evidence>
<comment type="caution">
    <text evidence="18">The sequence shown here is derived from an EMBL/GenBank/DDBJ whole genome shotgun (WGS) entry which is preliminary data.</text>
</comment>
<feature type="domain" description="Acyl-CoA oxidase/dehydrogenase middle" evidence="15">
    <location>
        <begin position="217"/>
        <end position="321"/>
    </location>
</feature>
<dbReference type="SUPFAM" id="SSF56645">
    <property type="entry name" value="Acyl-CoA dehydrogenase NM domain-like"/>
    <property type="match status" value="1"/>
</dbReference>
<keyword evidence="7 12" id="KW-0547">Nucleotide-binding</keyword>
<keyword evidence="8" id="KW-0274">FAD</keyword>
<evidence type="ECO:0000259" key="17">
    <source>
        <dbReference type="Pfam" id="PF12806"/>
    </source>
</evidence>
<dbReference type="SUPFAM" id="SSF103473">
    <property type="entry name" value="MFS general substrate transporter"/>
    <property type="match status" value="2"/>
</dbReference>
<dbReference type="OrthoDB" id="194566at2759"/>
<feature type="transmembrane region" description="Helical" evidence="12">
    <location>
        <begin position="932"/>
        <end position="955"/>
    </location>
</feature>
<feature type="compositionally biased region" description="Acidic residues" evidence="13">
    <location>
        <begin position="1125"/>
        <end position="1137"/>
    </location>
</feature>
<dbReference type="InterPro" id="IPR046373">
    <property type="entry name" value="Acyl-CoA_Oxase/DH_mid-dom_sf"/>
</dbReference>
<dbReference type="EMBL" id="CAKKNE010000001">
    <property type="protein sequence ID" value="CAH0364183.1"/>
    <property type="molecule type" value="Genomic_DNA"/>
</dbReference>
<feature type="domain" description="Acyl-CoA dehydrogenase/oxidase N-terminal" evidence="16">
    <location>
        <begin position="114"/>
        <end position="211"/>
    </location>
</feature>
<dbReference type="GO" id="GO:0005524">
    <property type="term" value="F:ATP binding"/>
    <property type="evidence" value="ECO:0007669"/>
    <property type="project" value="UniProtKB-KW"/>
</dbReference>
<dbReference type="PANTHER" id="PTHR42803:SF3">
    <property type="entry name" value="ACYL-COA DEHYDROGENASE-RELATED"/>
    <property type="match status" value="1"/>
</dbReference>
<evidence type="ECO:0000313" key="19">
    <source>
        <dbReference type="Proteomes" id="UP000789595"/>
    </source>
</evidence>
<evidence type="ECO:0000259" key="15">
    <source>
        <dbReference type="Pfam" id="PF02770"/>
    </source>
</evidence>
<feature type="transmembrane region" description="Helical" evidence="12">
    <location>
        <begin position="819"/>
        <end position="842"/>
    </location>
</feature>
<comment type="similarity">
    <text evidence="3">Belongs to the acyl-CoA dehydrogenase family.</text>
</comment>
<dbReference type="InterPro" id="IPR052166">
    <property type="entry name" value="Diverse_Acyl-CoA_DH"/>
</dbReference>
<feature type="transmembrane region" description="Helical" evidence="12">
    <location>
        <begin position="652"/>
        <end position="670"/>
    </location>
</feature>
<evidence type="ECO:0000256" key="1">
    <source>
        <dbReference type="ARBA" id="ARBA00001974"/>
    </source>
</evidence>
<keyword evidence="5" id="KW-0285">Flavoprotein</keyword>
<evidence type="ECO:0000256" key="3">
    <source>
        <dbReference type="ARBA" id="ARBA00009347"/>
    </source>
</evidence>
<dbReference type="Gene3D" id="2.40.110.10">
    <property type="entry name" value="Butyryl-CoA Dehydrogenase, subunit A, domain 2"/>
    <property type="match status" value="1"/>
</dbReference>
<dbReference type="Pfam" id="PF12806">
    <property type="entry name" value="Acyl-CoA_dh_C"/>
    <property type="match status" value="1"/>
</dbReference>
<dbReference type="InterPro" id="IPR013786">
    <property type="entry name" value="AcylCoA_DH/ox_N"/>
</dbReference>
<comment type="cofactor">
    <cofactor evidence="1">
        <name>FAD</name>
        <dbReference type="ChEBI" id="CHEBI:57692"/>
    </cofactor>
</comment>
<feature type="compositionally biased region" description="Acidic residues" evidence="13">
    <location>
        <begin position="856"/>
        <end position="866"/>
    </location>
</feature>
<evidence type="ECO:0000256" key="9">
    <source>
        <dbReference type="ARBA" id="ARBA00022840"/>
    </source>
</evidence>
<evidence type="ECO:0000313" key="18">
    <source>
        <dbReference type="EMBL" id="CAH0364183.1"/>
    </source>
</evidence>
<keyword evidence="9 12" id="KW-0067">ATP-binding</keyword>
<feature type="domain" description="Acyl-CoA dehydrogenase/oxidase C-terminal" evidence="14">
    <location>
        <begin position="337"/>
        <end position="492"/>
    </location>
</feature>
<evidence type="ECO:0000256" key="5">
    <source>
        <dbReference type="ARBA" id="ARBA00022630"/>
    </source>
</evidence>
<evidence type="ECO:0000256" key="12">
    <source>
        <dbReference type="RuleBase" id="RU363121"/>
    </source>
</evidence>
<dbReference type="Pfam" id="PF02770">
    <property type="entry name" value="Acyl-CoA_dh_M"/>
    <property type="match status" value="1"/>
</dbReference>
<evidence type="ECO:0000256" key="7">
    <source>
        <dbReference type="ARBA" id="ARBA00022741"/>
    </source>
</evidence>
<evidence type="ECO:0000256" key="6">
    <source>
        <dbReference type="ARBA" id="ARBA00022692"/>
    </source>
</evidence>
<feature type="region of interest" description="Disordered" evidence="13">
    <location>
        <begin position="851"/>
        <end position="873"/>
    </location>
</feature>
<dbReference type="InterPro" id="IPR037069">
    <property type="entry name" value="AcylCoA_DH/ox_N_sf"/>
</dbReference>
<keyword evidence="4 12" id="KW-0813">Transport</keyword>
<evidence type="ECO:0000259" key="14">
    <source>
        <dbReference type="Pfam" id="PF00441"/>
    </source>
</evidence>
<feature type="compositionally biased region" description="Basic and acidic residues" evidence="13">
    <location>
        <begin position="1113"/>
        <end position="1124"/>
    </location>
</feature>
<feature type="transmembrane region" description="Helical" evidence="12">
    <location>
        <begin position="1058"/>
        <end position="1077"/>
    </location>
</feature>
<organism evidence="18 19">
    <name type="scientific">Pelagomonas calceolata</name>
    <dbReference type="NCBI Taxonomy" id="35677"/>
    <lineage>
        <taxon>Eukaryota</taxon>
        <taxon>Sar</taxon>
        <taxon>Stramenopiles</taxon>
        <taxon>Ochrophyta</taxon>
        <taxon>Pelagophyceae</taxon>
        <taxon>Pelagomonadales</taxon>
        <taxon>Pelagomonadaceae</taxon>
        <taxon>Pelagomonas</taxon>
    </lineage>
</organism>
<feature type="transmembrane region" description="Helical" evidence="12">
    <location>
        <begin position="756"/>
        <end position="776"/>
    </location>
</feature>
<comment type="similarity">
    <text evidence="12">Belongs to the ADP/ATP translocase tlc family.</text>
</comment>